<keyword evidence="3" id="KW-0032">Aminotransferase</keyword>
<dbReference type="PANTHER" id="PTHR42825">
    <property type="entry name" value="AMINO ACID AMINOTRANSFERASE"/>
    <property type="match status" value="1"/>
</dbReference>
<dbReference type="PANTHER" id="PTHR42825:SF29">
    <property type="entry name" value="BRANCHED-CHAIN-AMINO-ACID AMINOTRANSFERASE"/>
    <property type="match status" value="1"/>
</dbReference>
<reference evidence="6" key="1">
    <citation type="submission" date="2023-05" db="EMBL/GenBank/DDBJ databases">
        <title>Nepenthes gracilis genome sequencing.</title>
        <authorList>
            <person name="Fukushima K."/>
        </authorList>
    </citation>
    <scope>NUCLEOTIDE SEQUENCE</scope>
    <source>
        <strain evidence="6">SING2019-196</strain>
    </source>
</reference>
<comment type="caution">
    <text evidence="6">The sequence shown here is derived from an EMBL/GenBank/DDBJ whole genome shotgun (WGS) entry which is preliminary data.</text>
</comment>
<sequence>MDWDNLGFGLVPTDYVTNTVRGRLNHYGNIELSPCSAVLNYGQGIFEGMKALRRENCRLYLFRPDQNAICMKMGAERMCMPSPSIDQFIDAVKHTALANYRWIPPPGKGSLYIRSLLLGTGPVLGLAPASEYTFLVYASPEGTAPLNLHVEEEYHPASRGGYSSRLSRPSPTIVLLPCGWSPRITTPSCCGLPYAASSSPTRSSGTPAVILTLATNGTILSRITRKGILEIARGLGYTVEERSISVEELMEADEVFCTGTAVVLSSVGSITYRGNRVEYKTGTHSVSKKLLSTFMGNQAGHIEAKKMIFSRTKSGLRASALLAHRRPSGELEHS</sequence>
<keyword evidence="4" id="KW-0808">Transferase</keyword>
<accession>A0AAD3XTX3</accession>
<gene>
    <name evidence="6" type="ORF">Nepgr_018325</name>
</gene>
<protein>
    <recommendedName>
        <fullName evidence="8">Branched-chain-amino-acid transaminase</fullName>
    </recommendedName>
</protein>
<evidence type="ECO:0000256" key="4">
    <source>
        <dbReference type="ARBA" id="ARBA00022679"/>
    </source>
</evidence>
<dbReference type="InterPro" id="IPR001544">
    <property type="entry name" value="Aminotrans_IV"/>
</dbReference>
<name>A0AAD3XTX3_NEPGR</name>
<dbReference type="GO" id="GO:0004084">
    <property type="term" value="F:branched-chain-amino-acid transaminase activity"/>
    <property type="evidence" value="ECO:0007669"/>
    <property type="project" value="InterPro"/>
</dbReference>
<dbReference type="InterPro" id="IPR043131">
    <property type="entry name" value="BCAT-like_N"/>
</dbReference>
<dbReference type="InterPro" id="IPR005786">
    <property type="entry name" value="B_amino_transII"/>
</dbReference>
<comment type="cofactor">
    <cofactor evidence="1">
        <name>pyridoxal 5'-phosphate</name>
        <dbReference type="ChEBI" id="CHEBI:597326"/>
    </cofactor>
</comment>
<evidence type="ECO:0000256" key="1">
    <source>
        <dbReference type="ARBA" id="ARBA00001933"/>
    </source>
</evidence>
<comment type="similarity">
    <text evidence="2">Belongs to the class-IV pyridoxal-phosphate-dependent aminotransferase family.</text>
</comment>
<keyword evidence="5" id="KW-0663">Pyridoxal phosphate</keyword>
<evidence type="ECO:0008006" key="8">
    <source>
        <dbReference type="Google" id="ProtNLM"/>
    </source>
</evidence>
<dbReference type="Pfam" id="PF01063">
    <property type="entry name" value="Aminotran_4"/>
    <property type="match status" value="1"/>
</dbReference>
<dbReference type="GO" id="GO:0009081">
    <property type="term" value="P:branched-chain amino acid metabolic process"/>
    <property type="evidence" value="ECO:0007669"/>
    <property type="project" value="InterPro"/>
</dbReference>
<evidence type="ECO:0000313" key="7">
    <source>
        <dbReference type="Proteomes" id="UP001279734"/>
    </source>
</evidence>
<dbReference type="EMBL" id="BSYO01000016">
    <property type="protein sequence ID" value="GMH16484.1"/>
    <property type="molecule type" value="Genomic_DNA"/>
</dbReference>
<evidence type="ECO:0000256" key="2">
    <source>
        <dbReference type="ARBA" id="ARBA00009320"/>
    </source>
</evidence>
<dbReference type="SUPFAM" id="SSF56752">
    <property type="entry name" value="D-aminoacid aminotransferase-like PLP-dependent enzymes"/>
    <property type="match status" value="1"/>
</dbReference>
<dbReference type="Gene3D" id="3.30.470.10">
    <property type="match status" value="1"/>
</dbReference>
<evidence type="ECO:0000256" key="5">
    <source>
        <dbReference type="ARBA" id="ARBA00022898"/>
    </source>
</evidence>
<dbReference type="Proteomes" id="UP001279734">
    <property type="component" value="Unassembled WGS sequence"/>
</dbReference>
<evidence type="ECO:0000256" key="3">
    <source>
        <dbReference type="ARBA" id="ARBA00022576"/>
    </source>
</evidence>
<keyword evidence="7" id="KW-1185">Reference proteome</keyword>
<dbReference type="AlphaFoldDB" id="A0AAD3XTX3"/>
<proteinExistence type="inferred from homology"/>
<evidence type="ECO:0000313" key="6">
    <source>
        <dbReference type="EMBL" id="GMH16484.1"/>
    </source>
</evidence>
<organism evidence="6 7">
    <name type="scientific">Nepenthes gracilis</name>
    <name type="common">Slender pitcher plant</name>
    <dbReference type="NCBI Taxonomy" id="150966"/>
    <lineage>
        <taxon>Eukaryota</taxon>
        <taxon>Viridiplantae</taxon>
        <taxon>Streptophyta</taxon>
        <taxon>Embryophyta</taxon>
        <taxon>Tracheophyta</taxon>
        <taxon>Spermatophyta</taxon>
        <taxon>Magnoliopsida</taxon>
        <taxon>eudicotyledons</taxon>
        <taxon>Gunneridae</taxon>
        <taxon>Pentapetalae</taxon>
        <taxon>Caryophyllales</taxon>
        <taxon>Nepenthaceae</taxon>
        <taxon>Nepenthes</taxon>
    </lineage>
</organism>
<dbReference type="InterPro" id="IPR043132">
    <property type="entry name" value="BCAT-like_C"/>
</dbReference>
<dbReference type="InterPro" id="IPR036038">
    <property type="entry name" value="Aminotransferase-like"/>
</dbReference>
<dbReference type="Gene3D" id="3.20.10.10">
    <property type="entry name" value="D-amino Acid Aminotransferase, subunit A, domain 2"/>
    <property type="match status" value="1"/>
</dbReference>